<evidence type="ECO:0000313" key="1">
    <source>
        <dbReference type="EMBL" id="GAG56874.1"/>
    </source>
</evidence>
<proteinExistence type="predicted"/>
<reference evidence="1" key="1">
    <citation type="journal article" date="2014" name="Front. Microbiol.">
        <title>High frequency of phylogenetically diverse reductive dehalogenase-homologous genes in deep subseafloor sedimentary metagenomes.</title>
        <authorList>
            <person name="Kawai M."/>
            <person name="Futagami T."/>
            <person name="Toyoda A."/>
            <person name="Takaki Y."/>
            <person name="Nishi S."/>
            <person name="Hori S."/>
            <person name="Arai W."/>
            <person name="Tsubouchi T."/>
            <person name="Morono Y."/>
            <person name="Uchiyama I."/>
            <person name="Ito T."/>
            <person name="Fujiyama A."/>
            <person name="Inagaki F."/>
            <person name="Takami H."/>
        </authorList>
    </citation>
    <scope>NUCLEOTIDE SEQUENCE</scope>
    <source>
        <strain evidence="1">Expedition CK06-06</strain>
    </source>
</reference>
<gene>
    <name evidence="1" type="ORF">S01H4_13736</name>
</gene>
<dbReference type="EMBL" id="BART01006043">
    <property type="protein sequence ID" value="GAG56874.1"/>
    <property type="molecule type" value="Genomic_DNA"/>
</dbReference>
<organism evidence="1">
    <name type="scientific">marine sediment metagenome</name>
    <dbReference type="NCBI Taxonomy" id="412755"/>
    <lineage>
        <taxon>unclassified sequences</taxon>
        <taxon>metagenomes</taxon>
        <taxon>ecological metagenomes</taxon>
    </lineage>
</organism>
<comment type="caution">
    <text evidence="1">The sequence shown here is derived from an EMBL/GenBank/DDBJ whole genome shotgun (WGS) entry which is preliminary data.</text>
</comment>
<protein>
    <submittedName>
        <fullName evidence="1">Uncharacterized protein</fullName>
    </submittedName>
</protein>
<sequence length="192" mass="22358">MMGRVPPAYVPEKPLSPQPWARRPSSGEQLRLEEAFEYQFQEKGIDYRRYRKLLKERIFDVIFKDWESLVKKFDFLVDAILKGDARNLPPIWIWKGVPPPALMGTETSAWRTNREEQKADAICHFVSVLIRNARNKIGVVPTIDDLRKHLEEAGISGVLYADINEAINQAYERRDPWFAGISLRELNEFLET</sequence>
<name>X0YL06_9ZZZZ</name>
<dbReference type="AlphaFoldDB" id="X0YL06"/>
<accession>X0YL06</accession>